<protein>
    <submittedName>
        <fullName evidence="2">Hypp4422 protein</fullName>
    </submittedName>
</protein>
<dbReference type="AlphaFoldDB" id="A0A8K0F148"/>
<organism evidence="2 3">
    <name type="scientific">Branchiostoma lanceolatum</name>
    <name type="common">Common lancelet</name>
    <name type="synonym">Amphioxus lanceolatum</name>
    <dbReference type="NCBI Taxonomy" id="7740"/>
    <lineage>
        <taxon>Eukaryota</taxon>
        <taxon>Metazoa</taxon>
        <taxon>Chordata</taxon>
        <taxon>Cephalochordata</taxon>
        <taxon>Leptocardii</taxon>
        <taxon>Amphioxiformes</taxon>
        <taxon>Branchiostomatidae</taxon>
        <taxon>Branchiostoma</taxon>
    </lineage>
</organism>
<evidence type="ECO:0000313" key="3">
    <source>
        <dbReference type="Proteomes" id="UP000838412"/>
    </source>
</evidence>
<evidence type="ECO:0000313" key="2">
    <source>
        <dbReference type="EMBL" id="CAH1270756.1"/>
    </source>
</evidence>
<reference evidence="2" key="1">
    <citation type="submission" date="2022-01" db="EMBL/GenBank/DDBJ databases">
        <authorList>
            <person name="Braso-Vives M."/>
        </authorList>
    </citation>
    <scope>NUCLEOTIDE SEQUENCE</scope>
</reference>
<feature type="region of interest" description="Disordered" evidence="1">
    <location>
        <begin position="1"/>
        <end position="58"/>
    </location>
</feature>
<accession>A0A8K0F148</accession>
<keyword evidence="3" id="KW-1185">Reference proteome</keyword>
<name>A0A8K0F148_BRALA</name>
<sequence>MGFDAATQMKSPISRLRLDPVPRGPSPISVTVSPRDLHGDARARRRRDPHRAPPVSVRHPPRLVSVRTVKTTPCCSGRPLSFPVITNRPFYQDRGPSPIVVTVSPRDLHGDARASRRRDPHPAPPVSARHPQRLLHYKGLNKRTNEHFFLYGYTTTEIKDELSYYLPR</sequence>
<dbReference type="Proteomes" id="UP000838412">
    <property type="component" value="Chromosome 7"/>
</dbReference>
<proteinExistence type="predicted"/>
<dbReference type="EMBL" id="OV696692">
    <property type="protein sequence ID" value="CAH1270756.1"/>
    <property type="molecule type" value="Genomic_DNA"/>
</dbReference>
<evidence type="ECO:0000256" key="1">
    <source>
        <dbReference type="SAM" id="MobiDB-lite"/>
    </source>
</evidence>
<gene>
    <name evidence="2" type="primary">Hypp4422</name>
    <name evidence="2" type="ORF">BLAG_LOCUS22943</name>
</gene>
<feature type="region of interest" description="Disordered" evidence="1">
    <location>
        <begin position="110"/>
        <end position="133"/>
    </location>
</feature>